<accession>A0A518IRE4</accession>
<evidence type="ECO:0000256" key="2">
    <source>
        <dbReference type="ARBA" id="ARBA00022840"/>
    </source>
</evidence>
<keyword evidence="6" id="KW-0378">Hydrolase</keyword>
<dbReference type="Pfam" id="PF07726">
    <property type="entry name" value="AAA_3"/>
    <property type="match status" value="1"/>
</dbReference>
<reference evidence="6 7" key="1">
    <citation type="submission" date="2019-02" db="EMBL/GenBank/DDBJ databases">
        <title>Deep-cultivation of Planctomycetes and their phenomic and genomic characterization uncovers novel biology.</title>
        <authorList>
            <person name="Wiegand S."/>
            <person name="Jogler M."/>
            <person name="Boedeker C."/>
            <person name="Pinto D."/>
            <person name="Vollmers J."/>
            <person name="Rivas-Marin E."/>
            <person name="Kohn T."/>
            <person name="Peeters S.H."/>
            <person name="Heuer A."/>
            <person name="Rast P."/>
            <person name="Oberbeckmann S."/>
            <person name="Bunk B."/>
            <person name="Jeske O."/>
            <person name="Meyerdierks A."/>
            <person name="Storesund J.E."/>
            <person name="Kallscheuer N."/>
            <person name="Luecker S."/>
            <person name="Lage O.M."/>
            <person name="Pohl T."/>
            <person name="Merkel B.J."/>
            <person name="Hornburger P."/>
            <person name="Mueller R.-W."/>
            <person name="Bruemmer F."/>
            <person name="Labrenz M."/>
            <person name="Spormann A.M."/>
            <person name="Op den Camp H."/>
            <person name="Overmann J."/>
            <person name="Amann R."/>
            <person name="Jetten M.S.M."/>
            <person name="Mascher T."/>
            <person name="Medema M.H."/>
            <person name="Devos D.P."/>
            <person name="Kaster A.-K."/>
            <person name="Ovreas L."/>
            <person name="Rohde M."/>
            <person name="Galperin M.Y."/>
            <person name="Jogler C."/>
        </authorList>
    </citation>
    <scope>NUCLEOTIDE SEQUENCE [LARGE SCALE GENOMIC DNA]</scope>
    <source>
        <strain evidence="6 7">Mal33</strain>
    </source>
</reference>
<protein>
    <submittedName>
        <fullName evidence="6">ATPase RavA</fullName>
        <ecNumber evidence="6">3.6.3.-</ecNumber>
    </submittedName>
</protein>
<dbReference type="InterPro" id="IPR011703">
    <property type="entry name" value="ATPase_AAA-3"/>
</dbReference>
<dbReference type="CDD" id="cd00009">
    <property type="entry name" value="AAA"/>
    <property type="match status" value="1"/>
</dbReference>
<dbReference type="PANTHER" id="PTHR42759">
    <property type="entry name" value="MOXR FAMILY PROTEIN"/>
    <property type="match status" value="1"/>
</dbReference>
<dbReference type="FunFam" id="3.40.50.300:FF:000640">
    <property type="entry name" value="MoxR family ATPase"/>
    <property type="match status" value="1"/>
</dbReference>
<dbReference type="InterPro" id="IPR027417">
    <property type="entry name" value="P-loop_NTPase"/>
</dbReference>
<feature type="domain" description="ChlI/MoxR AAA lid" evidence="5">
    <location>
        <begin position="232"/>
        <end position="301"/>
    </location>
</feature>
<evidence type="ECO:0000313" key="6">
    <source>
        <dbReference type="EMBL" id="QDV55660.1"/>
    </source>
</evidence>
<dbReference type="EC" id="3.6.3.-" evidence="6"/>
<comment type="similarity">
    <text evidence="3">Belongs to the MoxR family.</text>
</comment>
<dbReference type="Gene3D" id="3.40.50.300">
    <property type="entry name" value="P-loop containing nucleotide triphosphate hydrolases"/>
    <property type="match status" value="1"/>
</dbReference>
<sequence>MIDVAFSTAQRLQANMEKVVLGKPEVVRSLLIAVLAGEHVLLDDVPGVGKTLAAKALARSLDGVFTRVQFTPDLLPSDIVGSNLYRTDLHEFEFNQGPVFANVVLADEINRAPPRTQSALLEAMSEGQVSIDGTTRPLPKPFTVVATQNPIEFEGTYRLPESQMDRFLLRTSVGYPQPDVERDVLRSHCDGEPVEQLSPVVSCEEVLQSQEAVRRVRFEDSLISYLLAVVDATRQSEDLQVGVSTRAALSFFRGCQARAVCMERDYVVPDDIKSLAVPVLSHRVVLKDSFMTGDRLRAEQIVGEIVHRVTVPV</sequence>
<dbReference type="GO" id="GO:0005524">
    <property type="term" value="F:ATP binding"/>
    <property type="evidence" value="ECO:0007669"/>
    <property type="project" value="UniProtKB-KW"/>
</dbReference>
<dbReference type="InterPro" id="IPR050764">
    <property type="entry name" value="CbbQ/NirQ/NorQ/GpvN"/>
</dbReference>
<proteinExistence type="inferred from homology"/>
<evidence type="ECO:0000256" key="3">
    <source>
        <dbReference type="ARBA" id="ARBA00061607"/>
    </source>
</evidence>
<evidence type="ECO:0000313" key="7">
    <source>
        <dbReference type="Proteomes" id="UP000316770"/>
    </source>
</evidence>
<dbReference type="EMBL" id="CP036318">
    <property type="protein sequence ID" value="QDV55660.1"/>
    <property type="molecule type" value="Genomic_DNA"/>
</dbReference>
<dbReference type="Pfam" id="PF17863">
    <property type="entry name" value="AAA_lid_2"/>
    <property type="match status" value="1"/>
</dbReference>
<evidence type="ECO:0000259" key="5">
    <source>
        <dbReference type="Pfam" id="PF17863"/>
    </source>
</evidence>
<keyword evidence="7" id="KW-1185">Reference proteome</keyword>
<dbReference type="SUPFAM" id="SSF52540">
    <property type="entry name" value="P-loop containing nucleoside triphosphate hydrolases"/>
    <property type="match status" value="1"/>
</dbReference>
<dbReference type="PIRSF" id="PIRSF002849">
    <property type="entry name" value="AAA_ATPase_chaperone_MoxR_prd"/>
    <property type="match status" value="1"/>
</dbReference>
<dbReference type="AlphaFoldDB" id="A0A518IRE4"/>
<dbReference type="PANTHER" id="PTHR42759:SF5">
    <property type="entry name" value="METHANOL DEHYDROGENASE REGULATOR"/>
    <property type="match status" value="1"/>
</dbReference>
<keyword evidence="2" id="KW-0067">ATP-binding</keyword>
<keyword evidence="1" id="KW-0547">Nucleotide-binding</keyword>
<name>A0A518IRE4_9BACT</name>
<dbReference type="Gene3D" id="1.10.8.80">
    <property type="entry name" value="Magnesium chelatase subunit I, C-Terminal domain"/>
    <property type="match status" value="1"/>
</dbReference>
<dbReference type="GO" id="GO:0016887">
    <property type="term" value="F:ATP hydrolysis activity"/>
    <property type="evidence" value="ECO:0007669"/>
    <property type="project" value="InterPro"/>
</dbReference>
<dbReference type="InterPro" id="IPR041628">
    <property type="entry name" value="ChlI/MoxR_AAA_lid"/>
</dbReference>
<organism evidence="6 7">
    <name type="scientific">Rosistilla oblonga</name>
    <dbReference type="NCBI Taxonomy" id="2527990"/>
    <lineage>
        <taxon>Bacteria</taxon>
        <taxon>Pseudomonadati</taxon>
        <taxon>Planctomycetota</taxon>
        <taxon>Planctomycetia</taxon>
        <taxon>Pirellulales</taxon>
        <taxon>Pirellulaceae</taxon>
        <taxon>Rosistilla</taxon>
    </lineage>
</organism>
<dbReference type="Proteomes" id="UP000316770">
    <property type="component" value="Chromosome"/>
</dbReference>
<gene>
    <name evidence="6" type="primary">ravA_2</name>
    <name evidence="6" type="ORF">Mal33_16390</name>
</gene>
<feature type="domain" description="ATPase AAA-3" evidence="4">
    <location>
        <begin position="39"/>
        <end position="169"/>
    </location>
</feature>
<evidence type="ECO:0000256" key="1">
    <source>
        <dbReference type="ARBA" id="ARBA00022741"/>
    </source>
</evidence>
<evidence type="ECO:0000259" key="4">
    <source>
        <dbReference type="Pfam" id="PF07726"/>
    </source>
</evidence>